<dbReference type="EMBL" id="UFVD01000001">
    <property type="protein sequence ID" value="SUX11068.1"/>
    <property type="molecule type" value="Genomic_DNA"/>
</dbReference>
<evidence type="ECO:0000256" key="1">
    <source>
        <dbReference type="SAM" id="MobiDB-lite"/>
    </source>
</evidence>
<dbReference type="AlphaFoldDB" id="A0A381DK76"/>
<name>A0A381DK76_9BACT</name>
<reference evidence="2 3" key="1">
    <citation type="submission" date="2018-06" db="EMBL/GenBank/DDBJ databases">
        <authorList>
            <consortium name="Pathogen Informatics"/>
            <person name="Doyle S."/>
        </authorList>
    </citation>
    <scope>NUCLEOTIDE SEQUENCE [LARGE SCALE GENOMIC DNA]</scope>
    <source>
        <strain evidence="2 3">NCTC12475</strain>
    </source>
</reference>
<keyword evidence="3" id="KW-1185">Reference proteome</keyword>
<proteinExistence type="predicted"/>
<dbReference type="GeneID" id="93089937"/>
<accession>A0A381DK76</accession>
<evidence type="ECO:0008006" key="4">
    <source>
        <dbReference type="Google" id="ProtNLM"/>
    </source>
</evidence>
<protein>
    <recommendedName>
        <fullName evidence="4">TonB C-terminal domain-containing protein</fullName>
    </recommendedName>
</protein>
<organism evidence="2 3">
    <name type="scientific">Campylobacter sputorum subsp. sputorum</name>
    <dbReference type="NCBI Taxonomy" id="32024"/>
    <lineage>
        <taxon>Bacteria</taxon>
        <taxon>Pseudomonadati</taxon>
        <taxon>Campylobacterota</taxon>
        <taxon>Epsilonproteobacteria</taxon>
        <taxon>Campylobacterales</taxon>
        <taxon>Campylobacteraceae</taxon>
        <taxon>Campylobacter</taxon>
    </lineage>
</organism>
<sequence length="233" mass="26614">MRFFILSLLINLVLLFVPNLTLSAKNEEVSKKIEIVLNENNTAFNDTKKTETIKSAEVIKEKEIKKTVKPKQGTLKTKKVNKKNDKKPNLKNKPLKKSPQIDQTSLINQTSSIDQSSLKEIQKDRSKSATLENLNNSKENDDFCKENIGFKVLNTKEAYGFPKKAKMLRLKGKFEVEVSFKIINSDIKIINIKGANEIFKTEAKKLTKNLNIEVLDKRVSECLIIKPFLFISN</sequence>
<dbReference type="Proteomes" id="UP000254920">
    <property type="component" value="Unassembled WGS sequence"/>
</dbReference>
<dbReference type="RefSeq" id="WP_089181844.1">
    <property type="nucleotide sequence ID" value="NZ_CP043427.1"/>
</dbReference>
<dbReference type="OrthoDB" id="5363749at2"/>
<evidence type="ECO:0000313" key="2">
    <source>
        <dbReference type="EMBL" id="SUX11068.1"/>
    </source>
</evidence>
<feature type="region of interest" description="Disordered" evidence="1">
    <location>
        <begin position="70"/>
        <end position="119"/>
    </location>
</feature>
<gene>
    <name evidence="2" type="ORF">NCTC12475_01283</name>
</gene>
<dbReference type="STRING" id="32024.GCA_000788295_01683"/>
<feature type="compositionally biased region" description="Polar residues" evidence="1">
    <location>
        <begin position="100"/>
        <end position="119"/>
    </location>
</feature>
<evidence type="ECO:0000313" key="3">
    <source>
        <dbReference type="Proteomes" id="UP000254920"/>
    </source>
</evidence>